<dbReference type="InterPro" id="IPR000835">
    <property type="entry name" value="HTH_MarR-typ"/>
</dbReference>
<keyword evidence="3" id="KW-0804">Transcription</keyword>
<dbReference type="PANTHER" id="PTHR33164">
    <property type="entry name" value="TRANSCRIPTIONAL REGULATOR, MARR FAMILY"/>
    <property type="match status" value="1"/>
</dbReference>
<evidence type="ECO:0000256" key="3">
    <source>
        <dbReference type="ARBA" id="ARBA00023163"/>
    </source>
</evidence>
<dbReference type="Pfam" id="PF12802">
    <property type="entry name" value="MarR_2"/>
    <property type="match status" value="1"/>
</dbReference>
<evidence type="ECO:0000313" key="7">
    <source>
        <dbReference type="Proteomes" id="UP001157091"/>
    </source>
</evidence>
<keyword evidence="2" id="KW-0238">DNA-binding</keyword>
<dbReference type="InterPro" id="IPR036388">
    <property type="entry name" value="WH-like_DNA-bd_sf"/>
</dbReference>
<keyword evidence="7" id="KW-1185">Reference proteome</keyword>
<accession>A0ABQ6I1B2</accession>
<name>A0ABQ6I1B2_9MICO</name>
<evidence type="ECO:0000256" key="4">
    <source>
        <dbReference type="SAM" id="MobiDB-lite"/>
    </source>
</evidence>
<protein>
    <recommendedName>
        <fullName evidence="5">HTH marR-type domain-containing protein</fullName>
    </recommendedName>
</protein>
<reference evidence="7" key="1">
    <citation type="journal article" date="2019" name="Int. J. Syst. Evol. Microbiol.">
        <title>The Global Catalogue of Microorganisms (GCM) 10K type strain sequencing project: providing services to taxonomists for standard genome sequencing and annotation.</title>
        <authorList>
            <consortium name="The Broad Institute Genomics Platform"/>
            <consortium name="The Broad Institute Genome Sequencing Center for Infectious Disease"/>
            <person name="Wu L."/>
            <person name="Ma J."/>
        </authorList>
    </citation>
    <scope>NUCLEOTIDE SEQUENCE [LARGE SCALE GENOMIC DNA]</scope>
    <source>
        <strain evidence="7">NBRC 106348</strain>
    </source>
</reference>
<keyword evidence="1" id="KW-0805">Transcription regulation</keyword>
<dbReference type="Gene3D" id="1.10.10.10">
    <property type="entry name" value="Winged helix-like DNA-binding domain superfamily/Winged helix DNA-binding domain"/>
    <property type="match status" value="1"/>
</dbReference>
<dbReference type="InterPro" id="IPR039422">
    <property type="entry name" value="MarR/SlyA-like"/>
</dbReference>
<gene>
    <name evidence="6" type="ORF">GCM10025864_23090</name>
</gene>
<dbReference type="PROSITE" id="PS50995">
    <property type="entry name" value="HTH_MARR_2"/>
    <property type="match status" value="1"/>
</dbReference>
<sequence length="208" mass="22370">MLDASKRSIIAKSKCCGRHPTVPEAGRHEHPHPPAPAPAARHGIPGLGADAATVDGLVGALEELGRAQRESASTTARDLGCARSSLAVLRILEKNEVPLQIGDLAHAMRIDVSVASRQVGALVRDGYVERAVDADDRRARTLALTDSGRELAAEAFAVWRERARHVFGDWSPDELQDAVLQLRKIADSVVRHHDTPDHRAMTGKGTTV</sequence>
<dbReference type="PROSITE" id="PS01117">
    <property type="entry name" value="HTH_MARR_1"/>
    <property type="match status" value="1"/>
</dbReference>
<feature type="region of interest" description="Disordered" evidence="4">
    <location>
        <begin position="13"/>
        <end position="39"/>
    </location>
</feature>
<feature type="domain" description="HTH marR-type" evidence="5">
    <location>
        <begin position="54"/>
        <end position="187"/>
    </location>
</feature>
<evidence type="ECO:0000259" key="5">
    <source>
        <dbReference type="PROSITE" id="PS50995"/>
    </source>
</evidence>
<evidence type="ECO:0000256" key="2">
    <source>
        <dbReference type="ARBA" id="ARBA00023125"/>
    </source>
</evidence>
<dbReference type="SMART" id="SM00347">
    <property type="entry name" value="HTH_MARR"/>
    <property type="match status" value="1"/>
</dbReference>
<dbReference type="PANTHER" id="PTHR33164:SF57">
    <property type="entry name" value="MARR-FAMILY TRANSCRIPTIONAL REGULATOR"/>
    <property type="match status" value="1"/>
</dbReference>
<dbReference type="EMBL" id="BSUK01000001">
    <property type="protein sequence ID" value="GMA24550.1"/>
    <property type="molecule type" value="Genomic_DNA"/>
</dbReference>
<evidence type="ECO:0000256" key="1">
    <source>
        <dbReference type="ARBA" id="ARBA00023015"/>
    </source>
</evidence>
<dbReference type="SUPFAM" id="SSF46785">
    <property type="entry name" value="Winged helix' DNA-binding domain"/>
    <property type="match status" value="1"/>
</dbReference>
<dbReference type="InterPro" id="IPR036390">
    <property type="entry name" value="WH_DNA-bd_sf"/>
</dbReference>
<proteinExistence type="predicted"/>
<dbReference type="PRINTS" id="PR00598">
    <property type="entry name" value="HTHMARR"/>
</dbReference>
<organism evidence="6 7">
    <name type="scientific">Luteimicrobium album</name>
    <dbReference type="NCBI Taxonomy" id="1054550"/>
    <lineage>
        <taxon>Bacteria</taxon>
        <taxon>Bacillati</taxon>
        <taxon>Actinomycetota</taxon>
        <taxon>Actinomycetes</taxon>
        <taxon>Micrococcales</taxon>
        <taxon>Luteimicrobium</taxon>
    </lineage>
</organism>
<evidence type="ECO:0000313" key="6">
    <source>
        <dbReference type="EMBL" id="GMA24550.1"/>
    </source>
</evidence>
<dbReference type="RefSeq" id="WP_284293317.1">
    <property type="nucleotide sequence ID" value="NZ_BSUK01000001.1"/>
</dbReference>
<dbReference type="InterPro" id="IPR023187">
    <property type="entry name" value="Tscrpt_reg_MarR-type_CS"/>
</dbReference>
<comment type="caution">
    <text evidence="6">The sequence shown here is derived from an EMBL/GenBank/DDBJ whole genome shotgun (WGS) entry which is preliminary data.</text>
</comment>
<dbReference type="Proteomes" id="UP001157091">
    <property type="component" value="Unassembled WGS sequence"/>
</dbReference>